<evidence type="ECO:0000256" key="5">
    <source>
        <dbReference type="ARBA" id="ARBA00022519"/>
    </source>
</evidence>
<evidence type="ECO:0000313" key="14">
    <source>
        <dbReference type="Proteomes" id="UP001218208"/>
    </source>
</evidence>
<dbReference type="RefSeq" id="WP_110711780.1">
    <property type="nucleotide sequence ID" value="NZ_CP029773.1"/>
</dbReference>
<keyword evidence="6 11" id="KW-0812">Transmembrane</keyword>
<evidence type="ECO:0000256" key="2">
    <source>
        <dbReference type="ARBA" id="ARBA00021549"/>
    </source>
</evidence>
<accession>A0AAI9BZ52</accession>
<dbReference type="InterPro" id="IPR022346">
    <property type="entry name" value="T2SS_GspH"/>
</dbReference>
<keyword evidence="5" id="KW-0997">Cell inner membrane</keyword>
<comment type="subcellular location">
    <subcellularLocation>
        <location evidence="1">Cell inner membrane</location>
        <topology evidence="1">Single-pass membrane protein</topology>
    </subcellularLocation>
</comment>
<dbReference type="GO" id="GO:0015628">
    <property type="term" value="P:protein secretion by the type II secretion system"/>
    <property type="evidence" value="ECO:0007669"/>
    <property type="project" value="InterPro"/>
</dbReference>
<evidence type="ECO:0000256" key="4">
    <source>
        <dbReference type="ARBA" id="ARBA00022481"/>
    </source>
</evidence>
<dbReference type="SUPFAM" id="SSF54523">
    <property type="entry name" value="Pili subunits"/>
    <property type="match status" value="1"/>
</dbReference>
<dbReference type="GO" id="GO:0015627">
    <property type="term" value="C:type II protein secretion system complex"/>
    <property type="evidence" value="ECO:0007669"/>
    <property type="project" value="InterPro"/>
</dbReference>
<dbReference type="Pfam" id="PF07963">
    <property type="entry name" value="N_methyl"/>
    <property type="match status" value="1"/>
</dbReference>
<dbReference type="PROSITE" id="PS00409">
    <property type="entry name" value="PROKAR_NTER_METHYL"/>
    <property type="match status" value="1"/>
</dbReference>
<dbReference type="InterPro" id="IPR012902">
    <property type="entry name" value="N_methyl_site"/>
</dbReference>
<keyword evidence="8 11" id="KW-0472">Membrane</keyword>
<evidence type="ECO:0000256" key="8">
    <source>
        <dbReference type="ARBA" id="ARBA00023136"/>
    </source>
</evidence>
<proteinExistence type="inferred from homology"/>
<dbReference type="Pfam" id="PF12019">
    <property type="entry name" value="GspH"/>
    <property type="match status" value="1"/>
</dbReference>
<keyword evidence="4" id="KW-0488">Methylation</keyword>
<dbReference type="NCBIfam" id="TIGR02532">
    <property type="entry name" value="IV_pilin_GFxxxE"/>
    <property type="match status" value="1"/>
</dbReference>
<feature type="transmembrane region" description="Helical" evidence="11">
    <location>
        <begin position="12"/>
        <end position="32"/>
    </location>
</feature>
<evidence type="ECO:0000259" key="12">
    <source>
        <dbReference type="Pfam" id="PF12019"/>
    </source>
</evidence>
<dbReference type="EMBL" id="ABLOJW010000003">
    <property type="protein sequence ID" value="EKT4091171.1"/>
    <property type="molecule type" value="Genomic_DNA"/>
</dbReference>
<keyword evidence="7 11" id="KW-1133">Transmembrane helix</keyword>
<comment type="caution">
    <text evidence="13">The sequence shown here is derived from an EMBL/GenBank/DDBJ whole genome shotgun (WGS) entry which is preliminary data.</text>
</comment>
<feature type="domain" description="General secretion pathway GspH" evidence="12">
    <location>
        <begin position="46"/>
        <end position="160"/>
    </location>
</feature>
<dbReference type="Gene3D" id="3.55.40.10">
    <property type="entry name" value="minor pseudopilin epsh domain"/>
    <property type="match status" value="1"/>
</dbReference>
<gene>
    <name evidence="13" type="ORF">QEG23_000651</name>
</gene>
<evidence type="ECO:0000256" key="7">
    <source>
        <dbReference type="ARBA" id="ARBA00022989"/>
    </source>
</evidence>
<keyword evidence="3" id="KW-1003">Cell membrane</keyword>
<evidence type="ECO:0000256" key="6">
    <source>
        <dbReference type="ARBA" id="ARBA00022692"/>
    </source>
</evidence>
<evidence type="ECO:0000256" key="9">
    <source>
        <dbReference type="ARBA" id="ARBA00025772"/>
    </source>
</evidence>
<reference evidence="13" key="1">
    <citation type="submission" date="2022-07" db="EMBL/GenBank/DDBJ databases">
        <authorList>
            <consortium name="DAFM: The Division of Animal and Food Microbiology"/>
        </authorList>
    </citation>
    <scope>NUCLEOTIDE SEQUENCE</scope>
    <source>
        <strain evidence="13">19MO01SH01-2</strain>
    </source>
</reference>
<evidence type="ECO:0000313" key="13">
    <source>
        <dbReference type="EMBL" id="EKT4091171.1"/>
    </source>
</evidence>
<evidence type="ECO:0000256" key="11">
    <source>
        <dbReference type="SAM" id="Phobius"/>
    </source>
</evidence>
<comment type="similarity">
    <text evidence="9">Belongs to the GSP H family.</text>
</comment>
<dbReference type="AlphaFoldDB" id="A0AAI9BZ52"/>
<protein>
    <recommendedName>
        <fullName evidence="2">Type II secretion system protein H</fullName>
    </recommendedName>
    <alternativeName>
        <fullName evidence="10">General secretion pathway protein H</fullName>
    </alternativeName>
</protein>
<dbReference type="InterPro" id="IPR045584">
    <property type="entry name" value="Pilin-like"/>
</dbReference>
<evidence type="ECO:0000256" key="10">
    <source>
        <dbReference type="ARBA" id="ARBA00030775"/>
    </source>
</evidence>
<dbReference type="Proteomes" id="UP001218208">
    <property type="component" value="Unassembled WGS sequence"/>
</dbReference>
<organism evidence="13 14">
    <name type="scientific">Stenotrophomonas maltophilia</name>
    <name type="common">Pseudomonas maltophilia</name>
    <name type="synonym">Xanthomonas maltophilia</name>
    <dbReference type="NCBI Taxonomy" id="40324"/>
    <lineage>
        <taxon>Bacteria</taxon>
        <taxon>Pseudomonadati</taxon>
        <taxon>Pseudomonadota</taxon>
        <taxon>Gammaproteobacteria</taxon>
        <taxon>Lysobacterales</taxon>
        <taxon>Lysobacteraceae</taxon>
        <taxon>Stenotrophomonas</taxon>
        <taxon>Stenotrophomonas maltophilia group</taxon>
    </lineage>
</organism>
<dbReference type="GO" id="GO:0005886">
    <property type="term" value="C:plasma membrane"/>
    <property type="evidence" value="ECO:0007669"/>
    <property type="project" value="UniProtKB-SubCell"/>
</dbReference>
<sequence length="170" mass="18071">MSLRRESGFTLVELMVALIVLAVLATIAFPSFQSTIRSNRVVSAHNELIGLLNLARSDAIRNNRGGGVCGSSDGTRCDGKWDKGMMAFSDTSGNGDFDNGEIVLRFNQINPGLVVAGPQTLVAFDARGRRRAAGDQVITLRPDKCGKDPMMSTITINASGQVNSTKGPCP</sequence>
<evidence type="ECO:0000256" key="1">
    <source>
        <dbReference type="ARBA" id="ARBA00004377"/>
    </source>
</evidence>
<evidence type="ECO:0000256" key="3">
    <source>
        <dbReference type="ARBA" id="ARBA00022475"/>
    </source>
</evidence>
<name>A0AAI9BZ52_STEMA</name>